<dbReference type="CDD" id="cd17909">
    <property type="entry name" value="CheC_ClassI"/>
    <property type="match status" value="1"/>
</dbReference>
<dbReference type="EMBL" id="SLZZ01000001">
    <property type="protein sequence ID" value="TCS82795.1"/>
    <property type="molecule type" value="Genomic_DNA"/>
</dbReference>
<evidence type="ECO:0000256" key="1">
    <source>
        <dbReference type="ARBA" id="ARBA00022500"/>
    </source>
</evidence>
<keyword evidence="1" id="KW-0145">Chemotaxis</keyword>
<accession>A0A4R3KI86</accession>
<gene>
    <name evidence="4" type="ORF">EDD59_101204</name>
</gene>
<proteinExistence type="predicted"/>
<dbReference type="PANTHER" id="PTHR43693:SF1">
    <property type="entry name" value="PROTEIN PHOSPHATASE CHEZ"/>
    <property type="match status" value="1"/>
</dbReference>
<dbReference type="Pfam" id="PF04509">
    <property type="entry name" value="CheC"/>
    <property type="match status" value="1"/>
</dbReference>
<reference evidence="4 5" key="1">
    <citation type="submission" date="2019-03" db="EMBL/GenBank/DDBJ databases">
        <title>Genomic Encyclopedia of Type Strains, Phase IV (KMG-IV): sequencing the most valuable type-strain genomes for metagenomic binning, comparative biology and taxonomic classification.</title>
        <authorList>
            <person name="Goeker M."/>
        </authorList>
    </citation>
    <scope>NUCLEOTIDE SEQUENCE [LARGE SCALE GENOMIC DNA]</scope>
    <source>
        <strain evidence="4 5">DSM 29489</strain>
    </source>
</reference>
<dbReference type="Gene3D" id="3.40.1550.10">
    <property type="entry name" value="CheC-like"/>
    <property type="match status" value="1"/>
</dbReference>
<keyword evidence="5" id="KW-1185">Reference proteome</keyword>
<dbReference type="InterPro" id="IPR028976">
    <property type="entry name" value="CheC-like_sf"/>
</dbReference>
<dbReference type="OrthoDB" id="9812187at2"/>
<sequence>MEIKTYDDVGATALDVIREVGSIGTGNAATAVSELLSANVRINLPDVRIEGFNEAIALLGNPEEPVAAILVQMSGDMNGIMLFLLKIDFINAVLHTMLGKTVSDYSELDELEVSALTEVGNIVISSYVNALSGLAGMEIDLSVPAISINMLGGILSVPMIELGYETDKIMIISGKFILNKHQVDSSLLMLPDIPSLNKLIRSLVAGHE</sequence>
<dbReference type="SUPFAM" id="SSF103039">
    <property type="entry name" value="CheC-like"/>
    <property type="match status" value="1"/>
</dbReference>
<protein>
    <submittedName>
        <fullName evidence="4">Chemotaxis protein CheC</fullName>
    </submittedName>
</protein>
<dbReference type="InterPro" id="IPR050992">
    <property type="entry name" value="CheZ_family_phosphatases"/>
</dbReference>
<dbReference type="PANTHER" id="PTHR43693">
    <property type="entry name" value="PROTEIN PHOSPHATASE CHEZ"/>
    <property type="match status" value="1"/>
</dbReference>
<dbReference type="GO" id="GO:0006935">
    <property type="term" value="P:chemotaxis"/>
    <property type="evidence" value="ECO:0007669"/>
    <property type="project" value="UniProtKB-KW"/>
</dbReference>
<evidence type="ECO:0000256" key="2">
    <source>
        <dbReference type="ARBA" id="ARBA00022801"/>
    </source>
</evidence>
<organism evidence="4 5">
    <name type="scientific">Muricomes intestini</name>
    <dbReference type="NCBI Taxonomy" id="1796634"/>
    <lineage>
        <taxon>Bacteria</taxon>
        <taxon>Bacillati</taxon>
        <taxon>Bacillota</taxon>
        <taxon>Clostridia</taxon>
        <taxon>Lachnospirales</taxon>
        <taxon>Lachnospiraceae</taxon>
        <taxon>Muricomes</taxon>
    </lineage>
</organism>
<dbReference type="GO" id="GO:0016787">
    <property type="term" value="F:hydrolase activity"/>
    <property type="evidence" value="ECO:0007669"/>
    <property type="project" value="UniProtKB-KW"/>
</dbReference>
<name>A0A4R3KI86_9FIRM</name>
<dbReference type="RefSeq" id="WP_132377987.1">
    <property type="nucleotide sequence ID" value="NZ_DAIQXH010000019.1"/>
</dbReference>
<evidence type="ECO:0000313" key="4">
    <source>
        <dbReference type="EMBL" id="TCS82795.1"/>
    </source>
</evidence>
<keyword evidence="2" id="KW-0378">Hydrolase</keyword>
<evidence type="ECO:0000313" key="5">
    <source>
        <dbReference type="Proteomes" id="UP000295726"/>
    </source>
</evidence>
<feature type="domain" description="CheC-like protein" evidence="3">
    <location>
        <begin position="114"/>
        <end position="148"/>
    </location>
</feature>
<dbReference type="AlphaFoldDB" id="A0A4R3KI86"/>
<comment type="caution">
    <text evidence="4">The sequence shown here is derived from an EMBL/GenBank/DDBJ whole genome shotgun (WGS) entry which is preliminary data.</text>
</comment>
<dbReference type="InterPro" id="IPR007597">
    <property type="entry name" value="CheC"/>
</dbReference>
<evidence type="ECO:0000259" key="3">
    <source>
        <dbReference type="Pfam" id="PF04509"/>
    </source>
</evidence>
<dbReference type="Proteomes" id="UP000295726">
    <property type="component" value="Unassembled WGS sequence"/>
</dbReference>